<dbReference type="InterPro" id="IPR011335">
    <property type="entry name" value="Restrct_endonuc-II-like"/>
</dbReference>
<evidence type="ECO:0000313" key="3">
    <source>
        <dbReference type="Proteomes" id="UP000319313"/>
    </source>
</evidence>
<keyword evidence="2" id="KW-0540">Nuclease</keyword>
<dbReference type="EMBL" id="SFBL01000100">
    <property type="protein sequence ID" value="TRU25504.1"/>
    <property type="molecule type" value="Genomic_DNA"/>
</dbReference>
<dbReference type="GO" id="GO:0004519">
    <property type="term" value="F:endonuclease activity"/>
    <property type="evidence" value="ECO:0007669"/>
    <property type="project" value="UniProtKB-KW"/>
</dbReference>
<feature type="domain" description="Putative restriction endonuclease" evidence="1">
    <location>
        <begin position="11"/>
        <end position="185"/>
    </location>
</feature>
<evidence type="ECO:0000313" key="2">
    <source>
        <dbReference type="EMBL" id="TRU25504.1"/>
    </source>
</evidence>
<organism evidence="2 3">
    <name type="scientific">Microcystis aeruginosa Ma_SC_T_19800800_S464</name>
    <dbReference type="NCBI Taxonomy" id="2486257"/>
    <lineage>
        <taxon>Bacteria</taxon>
        <taxon>Bacillati</taxon>
        <taxon>Cyanobacteriota</taxon>
        <taxon>Cyanophyceae</taxon>
        <taxon>Oscillatoriophycideae</taxon>
        <taxon>Chroococcales</taxon>
        <taxon>Microcystaceae</taxon>
        <taxon>Microcystis</taxon>
    </lineage>
</organism>
<dbReference type="PANTHER" id="PTHR35400:SF1">
    <property type="entry name" value="SLR1083 PROTEIN"/>
    <property type="match status" value="1"/>
</dbReference>
<keyword evidence="2" id="KW-0378">Hydrolase</keyword>
<dbReference type="Gene3D" id="3.90.1570.10">
    <property type="entry name" value="tt1808, chain A"/>
    <property type="match status" value="1"/>
</dbReference>
<sequence>MLTVMRRYFTLEEYHRLGDLGFFGEEERVELIRGEIIQMPTKKPPHSVCNTLLVQQLILLLGKQAIVRGQEPIILPGDSEPQPDVAIVRNQEDNYLSSHPHPEYILLLIEVADSTLKYDQETKLRLYAEAGILDYWIVNLVNNQLETYNQPYQEHDGQFNYRLKRIYLPNESVKLPGFAELSLALSSIL</sequence>
<dbReference type="InterPro" id="IPR012296">
    <property type="entry name" value="Nuclease_put_TT1808"/>
</dbReference>
<comment type="caution">
    <text evidence="2">The sequence shown here is derived from an EMBL/GenBank/DDBJ whole genome shotgun (WGS) entry which is preliminary data.</text>
</comment>
<dbReference type="Pfam" id="PF05685">
    <property type="entry name" value="Uma2"/>
    <property type="match status" value="1"/>
</dbReference>
<keyword evidence="2" id="KW-0255">Endonuclease</keyword>
<protein>
    <submittedName>
        <fullName evidence="2">Uma2 family endonuclease</fullName>
    </submittedName>
</protein>
<dbReference type="SUPFAM" id="SSF52980">
    <property type="entry name" value="Restriction endonuclease-like"/>
    <property type="match status" value="1"/>
</dbReference>
<dbReference type="PANTHER" id="PTHR35400">
    <property type="entry name" value="SLR1083 PROTEIN"/>
    <property type="match status" value="1"/>
</dbReference>
<dbReference type="Proteomes" id="UP000319313">
    <property type="component" value="Unassembled WGS sequence"/>
</dbReference>
<reference evidence="2 3" key="1">
    <citation type="submission" date="2019-01" db="EMBL/GenBank/DDBJ databases">
        <title>Coherence of Microcystis species and biogeography revealed through population genomics.</title>
        <authorList>
            <person name="Perez-Carrascal O.M."/>
            <person name="Terrat Y."/>
            <person name="Giani A."/>
            <person name="Fortin N."/>
            <person name="Tromas N."/>
            <person name="Shapiro B.J."/>
        </authorList>
    </citation>
    <scope>NUCLEOTIDE SEQUENCE [LARGE SCALE GENOMIC DNA]</scope>
    <source>
        <strain evidence="2">Ma_SC_T_19800800_S464</strain>
    </source>
</reference>
<gene>
    <name evidence="2" type="ORF">EWV81_11775</name>
</gene>
<accession>A0A552DTI4</accession>
<dbReference type="InterPro" id="IPR008538">
    <property type="entry name" value="Uma2"/>
</dbReference>
<evidence type="ECO:0000259" key="1">
    <source>
        <dbReference type="Pfam" id="PF05685"/>
    </source>
</evidence>
<proteinExistence type="predicted"/>
<dbReference type="CDD" id="cd06260">
    <property type="entry name" value="DUF820-like"/>
    <property type="match status" value="1"/>
</dbReference>
<dbReference type="AlphaFoldDB" id="A0A552DTI4"/>
<name>A0A552DTI4_MICAE</name>